<evidence type="ECO:0000313" key="4">
    <source>
        <dbReference type="Proteomes" id="UP001190700"/>
    </source>
</evidence>
<feature type="compositionally biased region" description="Polar residues" evidence="2">
    <location>
        <begin position="270"/>
        <end position="285"/>
    </location>
</feature>
<feature type="region of interest" description="Disordered" evidence="2">
    <location>
        <begin position="267"/>
        <end position="373"/>
    </location>
</feature>
<keyword evidence="1" id="KW-0175">Coiled coil</keyword>
<feature type="coiled-coil region" evidence="1">
    <location>
        <begin position="184"/>
        <end position="211"/>
    </location>
</feature>
<name>A0AAE0GMD8_9CHLO</name>
<reference evidence="3 4" key="1">
    <citation type="journal article" date="2015" name="Genome Biol. Evol.">
        <title>Comparative Genomics of a Bacterivorous Green Alga Reveals Evolutionary Causalities and Consequences of Phago-Mixotrophic Mode of Nutrition.</title>
        <authorList>
            <person name="Burns J.A."/>
            <person name="Paasch A."/>
            <person name="Narechania A."/>
            <person name="Kim E."/>
        </authorList>
    </citation>
    <scope>NUCLEOTIDE SEQUENCE [LARGE SCALE GENOMIC DNA]</scope>
    <source>
        <strain evidence="3 4">PLY_AMNH</strain>
    </source>
</reference>
<dbReference type="Proteomes" id="UP001190700">
    <property type="component" value="Unassembled WGS sequence"/>
</dbReference>
<feature type="compositionally biased region" description="Basic and acidic residues" evidence="2">
    <location>
        <begin position="302"/>
        <end position="325"/>
    </location>
</feature>
<organism evidence="3 4">
    <name type="scientific">Cymbomonas tetramitiformis</name>
    <dbReference type="NCBI Taxonomy" id="36881"/>
    <lineage>
        <taxon>Eukaryota</taxon>
        <taxon>Viridiplantae</taxon>
        <taxon>Chlorophyta</taxon>
        <taxon>Pyramimonadophyceae</taxon>
        <taxon>Pyramimonadales</taxon>
        <taxon>Pyramimonadaceae</taxon>
        <taxon>Cymbomonas</taxon>
    </lineage>
</organism>
<proteinExistence type="predicted"/>
<comment type="caution">
    <text evidence="3">The sequence shown here is derived from an EMBL/GenBank/DDBJ whole genome shotgun (WGS) entry which is preliminary data.</text>
</comment>
<dbReference type="EMBL" id="LGRX02004310">
    <property type="protein sequence ID" value="KAK3280662.1"/>
    <property type="molecule type" value="Genomic_DNA"/>
</dbReference>
<accession>A0AAE0GMD8</accession>
<protein>
    <submittedName>
        <fullName evidence="3">Uncharacterized protein</fullName>
    </submittedName>
</protein>
<evidence type="ECO:0000256" key="2">
    <source>
        <dbReference type="SAM" id="MobiDB-lite"/>
    </source>
</evidence>
<dbReference type="AlphaFoldDB" id="A0AAE0GMD8"/>
<sequence length="475" mass="51738">MDDMIGGEELTDLARLHLIEGPQQGTLRVLRTRATPRAKAVYYLLVHKGPLSALVMQVEPTLRTEELRAQLARTFVNDLAAAAEADPPVSTGTRPTPVLTTTDRISSLSGEMGHGEEVSSALLRSRSPTHNGGAPPSPPCTRSPSSISARASSVAPSVSTGYTAAHGAREDEMLTDEMIDSDARDRREAITREAEEAMENLRRQHDASIREARYARHAASDVIHDGRYGAREQRLVDEAVASDTDILEVSLHQRPAEHRPVISLALPTASEDNFSDTTQVFQSSRQDQEAVSHESPQVRAPAEYHRPLREDVQAAGTKDQRGDHHGRPRTGASSRPERRNSPRSGQRRRRSPSPRERTKYAGVAAGGGTGQRTVRTFNEREAVERHEEMWRNKKEEVWWCRLFGRASGQLRPGAPNTKQWPRPRAGLAASHDLAGDASASALPPRGDACTHAVATTASLGSGDKLGSPGDREAPG</sequence>
<evidence type="ECO:0000256" key="1">
    <source>
        <dbReference type="SAM" id="Coils"/>
    </source>
</evidence>
<feature type="region of interest" description="Disordered" evidence="2">
    <location>
        <begin position="106"/>
        <end position="182"/>
    </location>
</feature>
<keyword evidence="4" id="KW-1185">Reference proteome</keyword>
<gene>
    <name evidence="3" type="ORF">CYMTET_11510</name>
</gene>
<evidence type="ECO:0000313" key="3">
    <source>
        <dbReference type="EMBL" id="KAK3280662.1"/>
    </source>
</evidence>
<feature type="compositionally biased region" description="Low complexity" evidence="2">
    <location>
        <begin position="142"/>
        <end position="159"/>
    </location>
</feature>